<evidence type="ECO:0000313" key="8">
    <source>
        <dbReference type="Proteomes" id="UP000251891"/>
    </source>
</evidence>
<evidence type="ECO:0000256" key="2">
    <source>
        <dbReference type="ARBA" id="ARBA00022692"/>
    </source>
</evidence>
<evidence type="ECO:0000256" key="5">
    <source>
        <dbReference type="SAM" id="MobiDB-lite"/>
    </source>
</evidence>
<keyword evidence="2 6" id="KW-0812">Transmembrane</keyword>
<dbReference type="OrthoDB" id="9774900at2"/>
<evidence type="ECO:0000256" key="4">
    <source>
        <dbReference type="ARBA" id="ARBA00023136"/>
    </source>
</evidence>
<dbReference type="PANTHER" id="PTHR30168:SF0">
    <property type="entry name" value="INNER MEMBRANE PROTEIN"/>
    <property type="match status" value="1"/>
</dbReference>
<dbReference type="RefSeq" id="WP_111871537.1">
    <property type="nucleotide sequence ID" value="NZ_QLYX01000019.1"/>
</dbReference>
<sequence length="316" mass="33932">MAGHVQPPRSGGAVASREPAGYTLPPRRRPRTTPGGGVVAGLGIAALIFVGAALGMAVFSGLDRGPAGFGPSSAERVDREIATGNRLYRSGELTPIGCRAPRIVPGDNASMRHFMETLTKCLDESWSRQFDKADVDFAPPQRIFWTGSGRSPCGSYPNPGAAAFYCPANRTMYVGVEHIIAASGDEPVGNYAVYARVLAHEYGHHVQDRAGILAYGHQEMERPDAQARNDASRRIELQAQCFAGVFLGAERGTLPMTTAQYQALMVDVQGRGDDSLPPERRDHGSGRNYAGWVDAGFRERTLAVCNTWTAPATDVD</sequence>
<organism evidence="7 8">
    <name type="scientific">Actinomadura craniellae</name>
    <dbReference type="NCBI Taxonomy" id="2231787"/>
    <lineage>
        <taxon>Bacteria</taxon>
        <taxon>Bacillati</taxon>
        <taxon>Actinomycetota</taxon>
        <taxon>Actinomycetes</taxon>
        <taxon>Streptosporangiales</taxon>
        <taxon>Thermomonosporaceae</taxon>
        <taxon>Actinomadura</taxon>
    </lineage>
</organism>
<feature type="transmembrane region" description="Helical" evidence="6">
    <location>
        <begin position="37"/>
        <end position="59"/>
    </location>
</feature>
<evidence type="ECO:0000256" key="6">
    <source>
        <dbReference type="SAM" id="Phobius"/>
    </source>
</evidence>
<protein>
    <recommendedName>
        <fullName evidence="9">Metalloprotease</fullName>
    </recommendedName>
</protein>
<evidence type="ECO:0000313" key="7">
    <source>
        <dbReference type="EMBL" id="RAY11345.1"/>
    </source>
</evidence>
<evidence type="ECO:0000256" key="3">
    <source>
        <dbReference type="ARBA" id="ARBA00022989"/>
    </source>
</evidence>
<evidence type="ECO:0000256" key="1">
    <source>
        <dbReference type="ARBA" id="ARBA00004167"/>
    </source>
</evidence>
<keyword evidence="4 6" id="KW-0472">Membrane</keyword>
<gene>
    <name evidence="7" type="ORF">DPM19_30440</name>
</gene>
<comment type="subcellular location">
    <subcellularLocation>
        <location evidence="1">Membrane</location>
        <topology evidence="1">Single-pass membrane protein</topology>
    </subcellularLocation>
</comment>
<keyword evidence="8" id="KW-1185">Reference proteome</keyword>
<dbReference type="PANTHER" id="PTHR30168">
    <property type="entry name" value="PUTATIVE MEMBRANE PROTEIN YPFJ"/>
    <property type="match status" value="1"/>
</dbReference>
<dbReference type="GO" id="GO:0016020">
    <property type="term" value="C:membrane"/>
    <property type="evidence" value="ECO:0007669"/>
    <property type="project" value="UniProtKB-SubCell"/>
</dbReference>
<feature type="region of interest" description="Disordered" evidence="5">
    <location>
        <begin position="1"/>
        <end position="35"/>
    </location>
</feature>
<keyword evidence="3 6" id="KW-1133">Transmembrane helix</keyword>
<evidence type="ECO:0008006" key="9">
    <source>
        <dbReference type="Google" id="ProtNLM"/>
    </source>
</evidence>
<dbReference type="Proteomes" id="UP000251891">
    <property type="component" value="Unassembled WGS sequence"/>
</dbReference>
<comment type="caution">
    <text evidence="7">The sequence shown here is derived from an EMBL/GenBank/DDBJ whole genome shotgun (WGS) entry which is preliminary data.</text>
</comment>
<name>A0A365GWY8_9ACTN</name>
<proteinExistence type="predicted"/>
<accession>A0A365GWY8</accession>
<dbReference type="EMBL" id="QLYX01000019">
    <property type="protein sequence ID" value="RAY11345.1"/>
    <property type="molecule type" value="Genomic_DNA"/>
</dbReference>
<dbReference type="AlphaFoldDB" id="A0A365GWY8"/>
<dbReference type="InterPro" id="IPR007343">
    <property type="entry name" value="Uncharacterised_pept_Zn_put"/>
</dbReference>
<dbReference type="Pfam" id="PF04228">
    <property type="entry name" value="Zn_peptidase"/>
    <property type="match status" value="1"/>
</dbReference>
<reference evidence="7 8" key="1">
    <citation type="submission" date="2018-06" db="EMBL/GenBank/DDBJ databases">
        <title>Actinomadura craniellae sp. nov. isolated from marine sponge Craniella sp.</title>
        <authorList>
            <person name="Li L."/>
            <person name="Xu Q.H."/>
            <person name="Lin H.W."/>
            <person name="Lu Y.H."/>
        </authorList>
    </citation>
    <scope>NUCLEOTIDE SEQUENCE [LARGE SCALE GENOMIC DNA]</scope>
    <source>
        <strain evidence="7 8">LHW63021</strain>
    </source>
</reference>